<dbReference type="PRINTS" id="PR00069">
    <property type="entry name" value="ALDKETRDTASE"/>
</dbReference>
<evidence type="ECO:0000256" key="2">
    <source>
        <dbReference type="ARBA" id="ARBA00022857"/>
    </source>
</evidence>
<feature type="site" description="Lowers pKa of active site Tyr" evidence="6">
    <location>
        <position position="77"/>
    </location>
</feature>
<dbReference type="InterPro" id="IPR018170">
    <property type="entry name" value="Aldo/ket_reductase_CS"/>
</dbReference>
<reference evidence="8 9" key="1">
    <citation type="submission" date="2015-09" db="EMBL/GenBank/DDBJ databases">
        <authorList>
            <consortium name="Pathogen Informatics"/>
        </authorList>
    </citation>
    <scope>NUCLEOTIDE SEQUENCE [LARGE SCALE GENOMIC DNA]</scope>
    <source>
        <strain evidence="8 9">2789STDY5608828</strain>
    </source>
</reference>
<dbReference type="Gene3D" id="3.20.20.100">
    <property type="entry name" value="NADP-dependent oxidoreductase domain"/>
    <property type="match status" value="1"/>
</dbReference>
<dbReference type="PANTHER" id="PTHR43827">
    <property type="entry name" value="2,5-DIKETO-D-GLUCONIC ACID REDUCTASE"/>
    <property type="match status" value="1"/>
</dbReference>
<evidence type="ECO:0000256" key="5">
    <source>
        <dbReference type="PIRSR" id="PIRSR000097-2"/>
    </source>
</evidence>
<evidence type="ECO:0000259" key="7">
    <source>
        <dbReference type="Pfam" id="PF00248"/>
    </source>
</evidence>
<evidence type="ECO:0000256" key="3">
    <source>
        <dbReference type="ARBA" id="ARBA00023002"/>
    </source>
</evidence>
<evidence type="ECO:0000313" key="9">
    <source>
        <dbReference type="Proteomes" id="UP000095546"/>
    </source>
</evidence>
<feature type="binding site" evidence="5">
    <location>
        <position position="107"/>
    </location>
    <ligand>
        <name>substrate</name>
    </ligand>
</feature>
<keyword evidence="3 8" id="KW-0560">Oxidoreductase</keyword>
<organism evidence="8 9">
    <name type="scientific">Mitsuokella jalaludinii</name>
    <dbReference type="NCBI Taxonomy" id="187979"/>
    <lineage>
        <taxon>Bacteria</taxon>
        <taxon>Bacillati</taxon>
        <taxon>Bacillota</taxon>
        <taxon>Negativicutes</taxon>
        <taxon>Selenomonadales</taxon>
        <taxon>Selenomonadaceae</taxon>
        <taxon>Mitsuokella</taxon>
    </lineage>
</organism>
<dbReference type="SUPFAM" id="SSF51430">
    <property type="entry name" value="NAD(P)-linked oxidoreductase"/>
    <property type="match status" value="1"/>
</dbReference>
<name>A0A174BR66_9FIRM</name>
<dbReference type="FunFam" id="3.20.20.100:FF:000002">
    <property type="entry name" value="2,5-diketo-D-gluconic acid reductase A"/>
    <property type="match status" value="1"/>
</dbReference>
<evidence type="ECO:0000256" key="4">
    <source>
        <dbReference type="PIRSR" id="PIRSR000097-1"/>
    </source>
</evidence>
<dbReference type="InterPro" id="IPR023210">
    <property type="entry name" value="NADP_OxRdtase_dom"/>
</dbReference>
<evidence type="ECO:0000256" key="6">
    <source>
        <dbReference type="PIRSR" id="PIRSR000097-3"/>
    </source>
</evidence>
<dbReference type="STRING" id="187979.ERS852385_01968"/>
<sequence length="283" mass="32122">MEFTTLSNGIKAPLLGVGTFLLSLEETEKSVYEAIRLGYRMIDTANGYLNETAVGKAVARAISEGLVKREDLFISTKLWPTVYEKDTSVEDTLKRLGLDYVDLLFIHQPAGNFIAGYQQLEKAYKEGKAKALGISNFHDEKLKKLLAAADVKPHVIQLETHPYYAHHAQMDRLKEYGTKLMGWYPLGHGDAGLLHETVFEDLAAKYHKSTIQIILRWAVQYGVMTIPGSKNPEHLRSNFDIFDFALTDEEMQEIAKLDGTKRYYHADNAMEERYASMHLCIEK</sequence>
<dbReference type="RefSeq" id="WP_055162652.1">
    <property type="nucleotide sequence ID" value="NZ_CABIWZ010000021.1"/>
</dbReference>
<keyword evidence="9" id="KW-1185">Reference proteome</keyword>
<keyword evidence="2" id="KW-0521">NADP</keyword>
<dbReference type="OrthoDB" id="9804790at2"/>
<evidence type="ECO:0000256" key="1">
    <source>
        <dbReference type="ARBA" id="ARBA00007905"/>
    </source>
</evidence>
<feature type="active site" description="Proton donor" evidence="4">
    <location>
        <position position="48"/>
    </location>
</feature>
<comment type="similarity">
    <text evidence="1">Belongs to the aldo/keto reductase family.</text>
</comment>
<evidence type="ECO:0000313" key="8">
    <source>
        <dbReference type="EMBL" id="CUO03244.1"/>
    </source>
</evidence>
<proteinExistence type="inferred from homology"/>
<dbReference type="EMBL" id="CYYU01000021">
    <property type="protein sequence ID" value="CUO03244.1"/>
    <property type="molecule type" value="Genomic_DNA"/>
</dbReference>
<dbReference type="Proteomes" id="UP000095546">
    <property type="component" value="Unassembled WGS sequence"/>
</dbReference>
<feature type="domain" description="NADP-dependent oxidoreductase" evidence="7">
    <location>
        <begin position="23"/>
        <end position="257"/>
    </location>
</feature>
<dbReference type="PROSITE" id="PS00062">
    <property type="entry name" value="ALDOKETO_REDUCTASE_2"/>
    <property type="match status" value="1"/>
</dbReference>
<protein>
    <submittedName>
        <fullName evidence="8">Uncharacterized oxidoreductase MSMEG_2408</fullName>
        <ecNumber evidence="8">1.-.-.-</ecNumber>
    </submittedName>
</protein>
<accession>A0A174BR66</accession>
<dbReference type="InterPro" id="IPR036812">
    <property type="entry name" value="NAD(P)_OxRdtase_dom_sf"/>
</dbReference>
<dbReference type="EC" id="1.-.-.-" evidence="8"/>
<dbReference type="GO" id="GO:0016616">
    <property type="term" value="F:oxidoreductase activity, acting on the CH-OH group of donors, NAD or NADP as acceptor"/>
    <property type="evidence" value="ECO:0007669"/>
    <property type="project" value="UniProtKB-ARBA"/>
</dbReference>
<dbReference type="Pfam" id="PF00248">
    <property type="entry name" value="Aldo_ket_red"/>
    <property type="match status" value="1"/>
</dbReference>
<gene>
    <name evidence="8" type="ORF">ERS852385_01968</name>
</gene>
<dbReference type="AlphaFoldDB" id="A0A174BR66"/>
<dbReference type="InterPro" id="IPR020471">
    <property type="entry name" value="AKR"/>
</dbReference>
<dbReference type="PANTHER" id="PTHR43827:SF3">
    <property type="entry name" value="NADP-DEPENDENT OXIDOREDUCTASE DOMAIN-CONTAINING PROTEIN"/>
    <property type="match status" value="1"/>
</dbReference>
<dbReference type="PIRSF" id="PIRSF000097">
    <property type="entry name" value="AKR"/>
    <property type="match status" value="1"/>
</dbReference>